<dbReference type="KEGG" id="rhd:R2APBS1_2316"/>
<protein>
    <submittedName>
        <fullName evidence="3">Uncharacterized protein</fullName>
    </submittedName>
</protein>
<dbReference type="EMBL" id="CP003470">
    <property type="protein sequence ID" value="AGG89412.1"/>
    <property type="molecule type" value="Genomic_DNA"/>
</dbReference>
<evidence type="ECO:0000256" key="2">
    <source>
        <dbReference type="SAM" id="Phobius"/>
    </source>
</evidence>
<accession>M4NH44</accession>
<dbReference type="STRING" id="666685.R2APBS1_2316"/>
<feature type="transmembrane region" description="Helical" evidence="2">
    <location>
        <begin position="40"/>
        <end position="62"/>
    </location>
</feature>
<evidence type="ECO:0000313" key="3">
    <source>
        <dbReference type="EMBL" id="AGG89412.1"/>
    </source>
</evidence>
<name>M4NH44_9GAMM</name>
<dbReference type="Proteomes" id="UP000011859">
    <property type="component" value="Chromosome"/>
</dbReference>
<evidence type="ECO:0000256" key="1">
    <source>
        <dbReference type="SAM" id="MobiDB-lite"/>
    </source>
</evidence>
<evidence type="ECO:0000313" key="4">
    <source>
        <dbReference type="Proteomes" id="UP000011859"/>
    </source>
</evidence>
<dbReference type="AlphaFoldDB" id="M4NH44"/>
<dbReference type="RefSeq" id="WP_015448034.1">
    <property type="nucleotide sequence ID" value="NC_020541.1"/>
</dbReference>
<proteinExistence type="predicted"/>
<keyword evidence="2" id="KW-0812">Transmembrane</keyword>
<keyword evidence="2" id="KW-0472">Membrane</keyword>
<organism evidence="3 4">
    <name type="scientific">Rhodanobacter denitrificans</name>
    <dbReference type="NCBI Taxonomy" id="666685"/>
    <lineage>
        <taxon>Bacteria</taxon>
        <taxon>Pseudomonadati</taxon>
        <taxon>Pseudomonadota</taxon>
        <taxon>Gammaproteobacteria</taxon>
        <taxon>Lysobacterales</taxon>
        <taxon>Rhodanobacteraceae</taxon>
        <taxon>Rhodanobacter</taxon>
    </lineage>
</organism>
<keyword evidence="4" id="KW-1185">Reference proteome</keyword>
<dbReference type="HOGENOM" id="CLU_2846958_0_0_6"/>
<dbReference type="OrthoDB" id="5958976at2"/>
<feature type="region of interest" description="Disordered" evidence="1">
    <location>
        <begin position="1"/>
        <end position="24"/>
    </location>
</feature>
<keyword evidence="2" id="KW-1133">Transmembrane helix</keyword>
<sequence length="65" mass="6875">MASTKAGAGNATGFALDEGSDAGPAKGSYKLWIEKPVGKFCLGFMVFVAAEVLVLGTLHWIFHFI</sequence>
<reference evidence="3 4" key="1">
    <citation type="submission" date="2012-04" db="EMBL/GenBank/DDBJ databases">
        <title>Complete genome of Rhodanobacter sp. 2APBS1.</title>
        <authorList>
            <consortium name="US DOE Joint Genome Institute"/>
            <person name="Huntemann M."/>
            <person name="Wei C.-L."/>
            <person name="Han J."/>
            <person name="Detter J.C."/>
            <person name="Han C."/>
            <person name="Tapia R."/>
            <person name="Munk A.C.C."/>
            <person name="Chen A."/>
            <person name="Krypides N."/>
            <person name="Mavromatis K."/>
            <person name="Markowitz V."/>
            <person name="Szeto E."/>
            <person name="Ivanova N."/>
            <person name="Mikhailova N."/>
            <person name="Ovchinnikova G."/>
            <person name="Pagani I."/>
            <person name="Pati A."/>
            <person name="Goodwin L."/>
            <person name="Peters L."/>
            <person name="Pitluck S."/>
            <person name="Woyke T."/>
            <person name="Prakash O."/>
            <person name="Elkins J."/>
            <person name="Brown S."/>
            <person name="Palumbo A."/>
            <person name="Hemme C."/>
            <person name="Zhou J."/>
            <person name="Watson D."/>
            <person name="Jardine P."/>
            <person name="Kostka J."/>
            <person name="Green S."/>
        </authorList>
    </citation>
    <scope>NUCLEOTIDE SEQUENCE [LARGE SCALE GENOMIC DNA]</scope>
    <source>
        <strain evidence="3 4">2APBS1</strain>
    </source>
</reference>
<gene>
    <name evidence="3" type="ORF">R2APBS1_2316</name>
</gene>